<keyword evidence="1" id="KW-0732">Signal</keyword>
<sequence>LGSKVNMMKGCNDGKPTSFTVTTLLILLCSVLLLQSSQAFFFFGSRHSCNDCETFLACIFCGRSVGPVGGFGGK</sequence>
<evidence type="ECO:0000313" key="2">
    <source>
        <dbReference type="EMBL" id="CDW20995.1"/>
    </source>
</evidence>
<feature type="non-terminal residue" evidence="2">
    <location>
        <position position="1"/>
    </location>
</feature>
<name>A0A0K2T5C6_LEPSM</name>
<reference evidence="2" key="1">
    <citation type="submission" date="2014-05" db="EMBL/GenBank/DDBJ databases">
        <authorList>
            <person name="Chronopoulou M."/>
        </authorList>
    </citation>
    <scope>NUCLEOTIDE SEQUENCE</scope>
    <source>
        <tissue evidence="2">Whole organism</tissue>
    </source>
</reference>
<protein>
    <submittedName>
        <fullName evidence="2">Uncharacterized protein</fullName>
    </submittedName>
</protein>
<dbReference type="EMBL" id="HACA01003634">
    <property type="protein sequence ID" value="CDW20995.1"/>
    <property type="molecule type" value="Transcribed_RNA"/>
</dbReference>
<proteinExistence type="predicted"/>
<dbReference type="AlphaFoldDB" id="A0A0K2T5C6"/>
<feature type="signal peptide" evidence="1">
    <location>
        <begin position="1"/>
        <end position="39"/>
    </location>
</feature>
<accession>A0A0K2T5C6</accession>
<organism evidence="2">
    <name type="scientific">Lepeophtheirus salmonis</name>
    <name type="common">Salmon louse</name>
    <name type="synonym">Caligus salmonis</name>
    <dbReference type="NCBI Taxonomy" id="72036"/>
    <lineage>
        <taxon>Eukaryota</taxon>
        <taxon>Metazoa</taxon>
        <taxon>Ecdysozoa</taxon>
        <taxon>Arthropoda</taxon>
        <taxon>Crustacea</taxon>
        <taxon>Multicrustacea</taxon>
        <taxon>Hexanauplia</taxon>
        <taxon>Copepoda</taxon>
        <taxon>Siphonostomatoida</taxon>
        <taxon>Caligidae</taxon>
        <taxon>Lepeophtheirus</taxon>
    </lineage>
</organism>
<evidence type="ECO:0000256" key="1">
    <source>
        <dbReference type="SAM" id="SignalP"/>
    </source>
</evidence>
<feature type="chain" id="PRO_5005487462" evidence="1">
    <location>
        <begin position="40"/>
        <end position="74"/>
    </location>
</feature>